<organism evidence="1 2">
    <name type="scientific">Clathrus columnatus</name>
    <dbReference type="NCBI Taxonomy" id="1419009"/>
    <lineage>
        <taxon>Eukaryota</taxon>
        <taxon>Fungi</taxon>
        <taxon>Dikarya</taxon>
        <taxon>Basidiomycota</taxon>
        <taxon>Agaricomycotina</taxon>
        <taxon>Agaricomycetes</taxon>
        <taxon>Phallomycetidae</taxon>
        <taxon>Phallales</taxon>
        <taxon>Clathraceae</taxon>
        <taxon>Clathrus</taxon>
    </lineage>
</organism>
<gene>
    <name evidence="1" type="ORF">Clacol_005883</name>
</gene>
<evidence type="ECO:0000313" key="1">
    <source>
        <dbReference type="EMBL" id="GJJ11647.1"/>
    </source>
</evidence>
<comment type="caution">
    <text evidence="1">The sequence shown here is derived from an EMBL/GenBank/DDBJ whole genome shotgun (WGS) entry which is preliminary data.</text>
</comment>
<accession>A0AAV5AD75</accession>
<evidence type="ECO:0000313" key="2">
    <source>
        <dbReference type="Proteomes" id="UP001050691"/>
    </source>
</evidence>
<proteinExistence type="predicted"/>
<reference evidence="1" key="1">
    <citation type="submission" date="2021-10" db="EMBL/GenBank/DDBJ databases">
        <title>De novo Genome Assembly of Clathrus columnatus (Basidiomycota, Fungi) Using Illumina and Nanopore Sequence Data.</title>
        <authorList>
            <person name="Ogiso-Tanaka E."/>
            <person name="Itagaki H."/>
            <person name="Hosoya T."/>
            <person name="Hosaka K."/>
        </authorList>
    </citation>
    <scope>NUCLEOTIDE SEQUENCE</scope>
    <source>
        <strain evidence="1">MO-923</strain>
    </source>
</reference>
<sequence>MSLSEFQSRIVEECDSKVQVTIKACSGPRVIFLEDYVVKFNHNDILNEGDTQEFVYEKAVSSPVYDCFSWNEVEYLVMERIKLPTVKECIERATSECEEQYRYEKAFKDVAKALGWLFNLSAPDGAEIGLLEGKYALTMDPKRRAQCGLSPHSYFGRHTAPLRYTDASALERHINKARLTSLGFF</sequence>
<dbReference type="EMBL" id="BPWL01000006">
    <property type="protein sequence ID" value="GJJ11647.1"/>
    <property type="molecule type" value="Genomic_DNA"/>
</dbReference>
<keyword evidence="2" id="KW-1185">Reference proteome</keyword>
<protein>
    <submittedName>
        <fullName evidence="1">Uncharacterized protein</fullName>
    </submittedName>
</protein>
<dbReference type="Proteomes" id="UP001050691">
    <property type="component" value="Unassembled WGS sequence"/>
</dbReference>
<name>A0AAV5AD75_9AGAM</name>
<dbReference type="AlphaFoldDB" id="A0AAV5AD75"/>